<evidence type="ECO:0000256" key="2">
    <source>
        <dbReference type="ARBA" id="ARBA00023134"/>
    </source>
</evidence>
<dbReference type="InterPro" id="IPR027417">
    <property type="entry name" value="P-loop_NTPase"/>
</dbReference>
<dbReference type="AlphaFoldDB" id="A0A0A9WG84"/>
<evidence type="ECO:0000313" key="3">
    <source>
        <dbReference type="EMBL" id="JAG06411.1"/>
    </source>
</evidence>
<dbReference type="GO" id="GO:0035099">
    <property type="term" value="P:hemocyte migration"/>
    <property type="evidence" value="ECO:0007669"/>
    <property type="project" value="UniProtKB-ARBA"/>
</dbReference>
<dbReference type="GO" id="GO:0007264">
    <property type="term" value="P:small GTPase-mediated signal transduction"/>
    <property type="evidence" value="ECO:0007669"/>
    <property type="project" value="InterPro"/>
</dbReference>
<gene>
    <name evidence="3" type="primary">RHO</name>
    <name evidence="3" type="ORF">CM83_9225</name>
</gene>
<name>A0A0A9WG84_LYGHE</name>
<dbReference type="PRINTS" id="PR00449">
    <property type="entry name" value="RASTRNSFRMNG"/>
</dbReference>
<sequence>ASSIPKLFLRFLMATTRKKIVVVGDTNCGKTNLLNVFSYGSFEESFAVFGDSTGFFFGEKQFVVDDIIVNLYLFDTLGDESYDGLRVLSYHNTDLIIMCFAIDDPSSLQNVRS</sequence>
<keyword evidence="2" id="KW-0342">GTP-binding</keyword>
<dbReference type="Pfam" id="PF00071">
    <property type="entry name" value="Ras"/>
    <property type="match status" value="1"/>
</dbReference>
<dbReference type="PROSITE" id="PS51419">
    <property type="entry name" value="RAB"/>
    <property type="match status" value="1"/>
</dbReference>
<evidence type="ECO:0000256" key="1">
    <source>
        <dbReference type="ARBA" id="ARBA00022741"/>
    </source>
</evidence>
<dbReference type="GO" id="GO:0003006">
    <property type="term" value="P:developmental process involved in reproduction"/>
    <property type="evidence" value="ECO:0007669"/>
    <property type="project" value="UniProtKB-ARBA"/>
</dbReference>
<keyword evidence="1" id="KW-0547">Nucleotide-binding</keyword>
<dbReference type="GO" id="GO:0022412">
    <property type="term" value="P:cellular process involved in reproduction in multicellular organism"/>
    <property type="evidence" value="ECO:0007669"/>
    <property type="project" value="UniProtKB-ARBA"/>
</dbReference>
<feature type="non-terminal residue" evidence="3">
    <location>
        <position position="1"/>
    </location>
</feature>
<dbReference type="EMBL" id="GBHO01037193">
    <property type="protein sequence ID" value="JAG06411.1"/>
    <property type="molecule type" value="Transcribed_RNA"/>
</dbReference>
<dbReference type="PANTHER" id="PTHR24072">
    <property type="entry name" value="RHO FAMILY GTPASE"/>
    <property type="match status" value="1"/>
</dbReference>
<dbReference type="SUPFAM" id="SSF52540">
    <property type="entry name" value="P-loop containing nucleoside triphosphate hydrolases"/>
    <property type="match status" value="1"/>
</dbReference>
<dbReference type="Gene3D" id="3.40.50.300">
    <property type="entry name" value="P-loop containing nucleotide triphosphate hydrolases"/>
    <property type="match status" value="1"/>
</dbReference>
<dbReference type="GO" id="GO:0035006">
    <property type="term" value="P:melanization defense response"/>
    <property type="evidence" value="ECO:0007669"/>
    <property type="project" value="UniProtKB-ARBA"/>
</dbReference>
<accession>A0A0A9WG84</accession>
<dbReference type="NCBIfam" id="TIGR00231">
    <property type="entry name" value="small_GTP"/>
    <property type="match status" value="1"/>
</dbReference>
<dbReference type="GO" id="GO:0001667">
    <property type="term" value="P:ameboidal-type cell migration"/>
    <property type="evidence" value="ECO:0007669"/>
    <property type="project" value="UniProtKB-ARBA"/>
</dbReference>
<dbReference type="SMART" id="SM00174">
    <property type="entry name" value="RHO"/>
    <property type="match status" value="1"/>
</dbReference>
<dbReference type="InterPro" id="IPR001806">
    <property type="entry name" value="Small_GTPase"/>
</dbReference>
<feature type="non-terminal residue" evidence="3">
    <location>
        <position position="113"/>
    </location>
</feature>
<proteinExistence type="predicted"/>
<protein>
    <submittedName>
        <fullName evidence="3">Ras-like GTP-binding protein O-RHO</fullName>
    </submittedName>
</protein>
<dbReference type="InterPro" id="IPR003578">
    <property type="entry name" value="Small_GTPase_Rho"/>
</dbReference>
<reference evidence="3" key="1">
    <citation type="journal article" date="2014" name="PLoS ONE">
        <title>Transcriptome-Based Identification of ABC Transporters in the Western Tarnished Plant Bug Lygus hesperus.</title>
        <authorList>
            <person name="Hull J.J."/>
            <person name="Chaney K."/>
            <person name="Geib S.M."/>
            <person name="Fabrick J.A."/>
            <person name="Brent C.S."/>
            <person name="Walsh D."/>
            <person name="Lavine L.C."/>
        </authorList>
    </citation>
    <scope>NUCLEOTIDE SEQUENCE</scope>
</reference>
<reference evidence="3" key="2">
    <citation type="submission" date="2014-07" db="EMBL/GenBank/DDBJ databases">
        <authorList>
            <person name="Hull J."/>
        </authorList>
    </citation>
    <scope>NUCLEOTIDE SEQUENCE</scope>
</reference>
<organism evidence="3">
    <name type="scientific">Lygus hesperus</name>
    <name type="common">Western plant bug</name>
    <dbReference type="NCBI Taxonomy" id="30085"/>
    <lineage>
        <taxon>Eukaryota</taxon>
        <taxon>Metazoa</taxon>
        <taxon>Ecdysozoa</taxon>
        <taxon>Arthropoda</taxon>
        <taxon>Hexapoda</taxon>
        <taxon>Insecta</taxon>
        <taxon>Pterygota</taxon>
        <taxon>Neoptera</taxon>
        <taxon>Paraneoptera</taxon>
        <taxon>Hemiptera</taxon>
        <taxon>Heteroptera</taxon>
        <taxon>Panheteroptera</taxon>
        <taxon>Cimicomorpha</taxon>
        <taxon>Miridae</taxon>
        <taxon>Mirini</taxon>
        <taxon>Lygus</taxon>
    </lineage>
</organism>
<dbReference type="GO" id="GO:0005525">
    <property type="term" value="F:GTP binding"/>
    <property type="evidence" value="ECO:0007669"/>
    <property type="project" value="UniProtKB-KW"/>
</dbReference>
<dbReference type="InterPro" id="IPR005225">
    <property type="entry name" value="Small_GTP-bd"/>
</dbReference>
<dbReference type="GO" id="GO:0003924">
    <property type="term" value="F:GTPase activity"/>
    <property type="evidence" value="ECO:0007669"/>
    <property type="project" value="InterPro"/>
</dbReference>